<reference evidence="1 2" key="1">
    <citation type="submission" date="2020-01" db="EMBL/GenBank/DDBJ databases">
        <title>Whole-genome sequence of Heliobacterium undosum DSM 13378.</title>
        <authorList>
            <person name="Kyndt J.A."/>
            <person name="Meyer T.E."/>
        </authorList>
    </citation>
    <scope>NUCLEOTIDE SEQUENCE [LARGE SCALE GENOMIC DNA]</scope>
    <source>
        <strain evidence="1 2">DSM 13378</strain>
    </source>
</reference>
<dbReference type="OrthoDB" id="3176754at2"/>
<sequence>MEWALQAHDLRLLQEPWQGLPPEASAIRETVTAFPGFSGFGRLYFGSEVCEKALPSPDLLRAAVEAASAAAMDFSLITPYVTEPGLERTLLLLEELKILRPNCEVIVNDWGTLHLLFCQYPHFTPVLGRLMNKLVRDPRMPLSSPITADFRRCGLAAPPMQSLLRRYGVRRIEVDLLPQGFDEQMGHWGYALSMYIPFGCIATGRICLFESLGKQKDEKFQASPSPCPRHCQNYWMELYDISHQVPISERWVLIQKGNSVFYRQEAPLIREGLEQALATGIDRIVFQPEPM</sequence>
<proteinExistence type="predicted"/>
<gene>
    <name evidence="1" type="ORF">GTO91_04200</name>
</gene>
<dbReference type="Proteomes" id="UP000463470">
    <property type="component" value="Unassembled WGS sequence"/>
</dbReference>
<organism evidence="1 2">
    <name type="scientific">Heliomicrobium undosum</name>
    <dbReference type="NCBI Taxonomy" id="121734"/>
    <lineage>
        <taxon>Bacteria</taxon>
        <taxon>Bacillati</taxon>
        <taxon>Bacillota</taxon>
        <taxon>Clostridia</taxon>
        <taxon>Eubacteriales</taxon>
        <taxon>Heliobacteriaceae</taxon>
        <taxon>Heliomicrobium</taxon>
    </lineage>
</organism>
<keyword evidence="2" id="KW-1185">Reference proteome</keyword>
<name>A0A845L2Y4_9FIRM</name>
<dbReference type="RefSeq" id="WP_161255320.1">
    <property type="nucleotide sequence ID" value="NZ_WXEY01000003.1"/>
</dbReference>
<evidence type="ECO:0008006" key="3">
    <source>
        <dbReference type="Google" id="ProtNLM"/>
    </source>
</evidence>
<dbReference type="EMBL" id="WXEY01000003">
    <property type="protein sequence ID" value="MZP28910.1"/>
    <property type="molecule type" value="Genomic_DNA"/>
</dbReference>
<comment type="caution">
    <text evidence="1">The sequence shown here is derived from an EMBL/GenBank/DDBJ whole genome shotgun (WGS) entry which is preliminary data.</text>
</comment>
<evidence type="ECO:0000313" key="1">
    <source>
        <dbReference type="EMBL" id="MZP28910.1"/>
    </source>
</evidence>
<accession>A0A845L2Y4</accession>
<dbReference type="AlphaFoldDB" id="A0A845L2Y4"/>
<protein>
    <recommendedName>
        <fullName evidence="3">U32 family peptidase</fullName>
    </recommendedName>
</protein>
<evidence type="ECO:0000313" key="2">
    <source>
        <dbReference type="Proteomes" id="UP000463470"/>
    </source>
</evidence>